<dbReference type="Pfam" id="PF09941">
    <property type="entry name" value="DUF2173"/>
    <property type="match status" value="1"/>
</dbReference>
<dbReference type="Proteomes" id="UP000276634">
    <property type="component" value="Unassembled WGS sequence"/>
</dbReference>
<evidence type="ECO:0000313" key="1">
    <source>
        <dbReference type="EMBL" id="ROR32370.1"/>
    </source>
</evidence>
<sequence>MPTLSRYDELLALPGATAAGEFSDTGRLLGYQGNISEQAAEIAAMMCAANRLMGNMQAKGWSAYTGQGGFYPVLGFAVSGGRYTACIMGRYGVFLETEKADFDRTFATLSRYL</sequence>
<evidence type="ECO:0000313" key="2">
    <source>
        <dbReference type="Proteomes" id="UP000276634"/>
    </source>
</evidence>
<dbReference type="OrthoDB" id="8563713at2"/>
<dbReference type="EMBL" id="RJVI01000002">
    <property type="protein sequence ID" value="ROR32370.1"/>
    <property type="molecule type" value="Genomic_DNA"/>
</dbReference>
<protein>
    <submittedName>
        <fullName evidence="1">Roadblock/LC7 domain-containing protein</fullName>
    </submittedName>
</protein>
<proteinExistence type="predicted"/>
<reference evidence="1 2" key="1">
    <citation type="submission" date="2018-11" db="EMBL/GenBank/DDBJ databases">
        <title>Genomic Encyclopedia of Type Strains, Phase IV (KMG-IV): sequencing the most valuable type-strain genomes for metagenomic binning, comparative biology and taxonomic classification.</title>
        <authorList>
            <person name="Goeker M."/>
        </authorList>
    </citation>
    <scope>NUCLEOTIDE SEQUENCE [LARGE SCALE GENOMIC DNA]</scope>
    <source>
        <strain evidence="1 2">DSM 100275</strain>
    </source>
</reference>
<gene>
    <name evidence="1" type="ORF">EDC57_1568</name>
</gene>
<accession>A0A3N1Y0P3</accession>
<name>A0A3N1Y0P3_9GAMM</name>
<comment type="caution">
    <text evidence="1">The sequence shown here is derived from an EMBL/GenBank/DDBJ whole genome shotgun (WGS) entry which is preliminary data.</text>
</comment>
<dbReference type="AlphaFoldDB" id="A0A3N1Y0P3"/>
<organism evidence="1 2">
    <name type="scientific">Inmirania thermothiophila</name>
    <dbReference type="NCBI Taxonomy" id="1750597"/>
    <lineage>
        <taxon>Bacteria</taxon>
        <taxon>Pseudomonadati</taxon>
        <taxon>Pseudomonadota</taxon>
        <taxon>Gammaproteobacteria</taxon>
        <taxon>Chromatiales</taxon>
        <taxon>Ectothiorhodospiraceae</taxon>
        <taxon>Inmirania</taxon>
    </lineage>
</organism>
<dbReference type="PIRSF" id="PIRSF006821">
    <property type="entry name" value="UCP006821"/>
    <property type="match status" value="1"/>
</dbReference>
<keyword evidence="2" id="KW-1185">Reference proteome</keyword>
<dbReference type="InterPro" id="IPR018685">
    <property type="entry name" value="DUF2173"/>
</dbReference>